<feature type="compositionally biased region" description="Basic residues" evidence="9">
    <location>
        <begin position="155"/>
        <end position="164"/>
    </location>
</feature>
<dbReference type="GeneID" id="20225518"/>
<feature type="region of interest" description="Disordered" evidence="9">
    <location>
        <begin position="143"/>
        <end position="192"/>
    </location>
</feature>
<dbReference type="SUPFAM" id="SSF50939">
    <property type="entry name" value="Sialidases"/>
    <property type="match status" value="1"/>
</dbReference>
<dbReference type="Proteomes" id="UP000002729">
    <property type="component" value="Unassembled WGS sequence"/>
</dbReference>
<proteinExistence type="inferred from homology"/>
<reference evidence="12" key="1">
    <citation type="journal article" date="2011" name="Proc. Natl. Acad. Sci. U.S.A.">
        <title>Niche of harmful alga Aureococcus anophagefferens revealed through ecogenomics.</title>
        <authorList>
            <person name="Gobler C.J."/>
            <person name="Berry D.L."/>
            <person name="Dyhrman S.T."/>
            <person name="Wilhelm S.W."/>
            <person name="Salamov A."/>
            <person name="Lobanov A.V."/>
            <person name="Zhang Y."/>
            <person name="Collier J.L."/>
            <person name="Wurch L.L."/>
            <person name="Kustka A.B."/>
            <person name="Dill B.D."/>
            <person name="Shah M."/>
            <person name="VerBerkmoes N.C."/>
            <person name="Kuo A."/>
            <person name="Terry A."/>
            <person name="Pangilinan J."/>
            <person name="Lindquist E.A."/>
            <person name="Lucas S."/>
            <person name="Paulsen I.T."/>
            <person name="Hattenrath-Lehmann T.K."/>
            <person name="Talmage S.C."/>
            <person name="Walker E.A."/>
            <person name="Koch F."/>
            <person name="Burson A.M."/>
            <person name="Marcoval M.A."/>
            <person name="Tang Y.Z."/>
            <person name="Lecleir G.R."/>
            <person name="Coyne K.J."/>
            <person name="Berg G.M."/>
            <person name="Bertrand E.M."/>
            <person name="Saito M.A."/>
            <person name="Gladyshev V.N."/>
            <person name="Grigoriev I.V."/>
        </authorList>
    </citation>
    <scope>NUCLEOTIDE SEQUENCE [LARGE SCALE GENOMIC DNA]</scope>
    <source>
        <strain evidence="12">CCMP1984</strain>
    </source>
</reference>
<sequence>MLIWLLALAARGAAGASSCSANGALVAGACRCKDGWRGPDCGALDLVDGGRPLWPPASRFGAASSWGASVVAHDGAHWIFVSEMAAGCGLATWRSNSMVVAARSGDGPLGPYAAAEMMIPGTAKSPWILLHIGGYRVEAKRTCGGGVTTPERRRLAGRGARRRPRDAAPVSREGRPAAAGEPGAPPREKRPNLGTRVLVADGPRGPWNATTLACAEGHENCDFANPAMAIDPDTGEALAAYKIIHGPFRGRAIAFARAPSWRGPFAPASRDRWNKAPGIPCGSHQYFACEDPFLWRAPDGVYHVLFHHSDGRTREDLGGHAWSDDGGATWTLSETNAYGNNFTTFDGARHTFKRPQRPQLHVAADGTPLALVLGVAGDSVAGPGSCRPPSSSPGCDRSWTLGVPTSALAGRRADADDEADAPRAAPRGPAAPEPRRKTSFEERHDW</sequence>
<evidence type="ECO:0000256" key="7">
    <source>
        <dbReference type="ARBA" id="ARBA00023037"/>
    </source>
</evidence>
<keyword evidence="13" id="KW-1185">Reference proteome</keyword>
<evidence type="ECO:0000256" key="6">
    <source>
        <dbReference type="ARBA" id="ARBA00022989"/>
    </source>
</evidence>
<feature type="compositionally biased region" description="Basic and acidic residues" evidence="9">
    <location>
        <begin position="433"/>
        <end position="446"/>
    </location>
</feature>
<keyword evidence="7" id="KW-0401">Integrin</keyword>
<feature type="region of interest" description="Disordered" evidence="9">
    <location>
        <begin position="382"/>
        <end position="446"/>
    </location>
</feature>
<dbReference type="EMBL" id="GL833136">
    <property type="protein sequence ID" value="EGB06240.1"/>
    <property type="molecule type" value="Genomic_DNA"/>
</dbReference>
<keyword evidence="3" id="KW-0245">EGF-like domain</keyword>
<dbReference type="RefSeq" id="XP_009039187.1">
    <property type="nucleotide sequence ID" value="XM_009040939.1"/>
</dbReference>
<dbReference type="OMA" id="NPAPWPL"/>
<dbReference type="GO" id="GO:0016020">
    <property type="term" value="C:membrane"/>
    <property type="evidence" value="ECO:0007669"/>
    <property type="project" value="UniProtKB-SubCell"/>
</dbReference>
<dbReference type="InterPro" id="IPR040622">
    <property type="entry name" value="EGF_integrin_1"/>
</dbReference>
<evidence type="ECO:0000313" key="13">
    <source>
        <dbReference type="Proteomes" id="UP000002729"/>
    </source>
</evidence>
<evidence type="ECO:0000256" key="5">
    <source>
        <dbReference type="ARBA" id="ARBA00022737"/>
    </source>
</evidence>
<evidence type="ECO:0000256" key="8">
    <source>
        <dbReference type="ARBA" id="ARBA00023136"/>
    </source>
</evidence>
<keyword evidence="5" id="KW-0677">Repeat</keyword>
<dbReference type="eggNOG" id="ENOG502QVSS">
    <property type="taxonomic scope" value="Eukaryota"/>
</dbReference>
<accession>F0YFK6</accession>
<comment type="similarity">
    <text evidence="2">Belongs to the integrin beta chain family.</text>
</comment>
<evidence type="ECO:0000256" key="4">
    <source>
        <dbReference type="ARBA" id="ARBA00022692"/>
    </source>
</evidence>
<dbReference type="KEGG" id="aaf:AURANDRAFT_65813"/>
<protein>
    <recommendedName>
        <fullName evidence="11">Integrin beta epidermal growth factor-like domain-containing protein</fullName>
    </recommendedName>
</protein>
<dbReference type="InParanoid" id="F0YFK6"/>
<evidence type="ECO:0000256" key="3">
    <source>
        <dbReference type="ARBA" id="ARBA00022536"/>
    </source>
</evidence>
<feature type="signal peptide" evidence="10">
    <location>
        <begin position="1"/>
        <end position="15"/>
    </location>
</feature>
<keyword evidence="8" id="KW-0472">Membrane</keyword>
<evidence type="ECO:0000256" key="10">
    <source>
        <dbReference type="SAM" id="SignalP"/>
    </source>
</evidence>
<dbReference type="InterPro" id="IPR036278">
    <property type="entry name" value="Sialidase_sf"/>
</dbReference>
<name>F0YFK6_AURAN</name>
<dbReference type="GO" id="GO:0007229">
    <property type="term" value="P:integrin-mediated signaling pathway"/>
    <property type="evidence" value="ECO:0007669"/>
    <property type="project" value="UniProtKB-KW"/>
</dbReference>
<feature type="domain" description="Integrin beta epidermal growth factor-like" evidence="11">
    <location>
        <begin position="15"/>
        <end position="36"/>
    </location>
</feature>
<evidence type="ECO:0000313" key="12">
    <source>
        <dbReference type="EMBL" id="EGB06240.1"/>
    </source>
</evidence>
<dbReference type="Gene3D" id="2.10.25.10">
    <property type="entry name" value="Laminin"/>
    <property type="match status" value="1"/>
</dbReference>
<keyword evidence="6" id="KW-1133">Transmembrane helix</keyword>
<dbReference type="OrthoDB" id="6130531at2759"/>
<feature type="chain" id="PRO_5012813411" description="Integrin beta epidermal growth factor-like domain-containing protein" evidence="10">
    <location>
        <begin position="16"/>
        <end position="446"/>
    </location>
</feature>
<dbReference type="AlphaFoldDB" id="F0YFK6"/>
<evidence type="ECO:0000259" key="11">
    <source>
        <dbReference type="Pfam" id="PF18372"/>
    </source>
</evidence>
<evidence type="ECO:0000256" key="2">
    <source>
        <dbReference type="ARBA" id="ARBA00007449"/>
    </source>
</evidence>
<comment type="subcellular location">
    <subcellularLocation>
        <location evidence="1">Membrane</location>
        <topology evidence="1">Single-pass type I membrane protein</topology>
    </subcellularLocation>
</comment>
<organism evidence="13">
    <name type="scientific">Aureococcus anophagefferens</name>
    <name type="common">Harmful bloom alga</name>
    <dbReference type="NCBI Taxonomy" id="44056"/>
    <lineage>
        <taxon>Eukaryota</taxon>
        <taxon>Sar</taxon>
        <taxon>Stramenopiles</taxon>
        <taxon>Ochrophyta</taxon>
        <taxon>Pelagophyceae</taxon>
        <taxon>Pelagomonadales</taxon>
        <taxon>Pelagomonadaceae</taxon>
        <taxon>Aureococcus</taxon>
    </lineage>
</organism>
<keyword evidence="10" id="KW-0732">Signal</keyword>
<keyword evidence="4" id="KW-0812">Transmembrane</keyword>
<evidence type="ECO:0000256" key="1">
    <source>
        <dbReference type="ARBA" id="ARBA00004479"/>
    </source>
</evidence>
<feature type="compositionally biased region" description="Low complexity" evidence="9">
    <location>
        <begin position="382"/>
        <end position="398"/>
    </location>
</feature>
<dbReference type="Pfam" id="PF18372">
    <property type="entry name" value="I-EGF_1"/>
    <property type="match status" value="1"/>
</dbReference>
<evidence type="ECO:0000256" key="9">
    <source>
        <dbReference type="SAM" id="MobiDB-lite"/>
    </source>
</evidence>
<gene>
    <name evidence="12" type="ORF">AURANDRAFT_65813</name>
</gene>